<evidence type="ECO:0000313" key="2">
    <source>
        <dbReference type="EMBL" id="PHJ22886.1"/>
    </source>
</evidence>
<dbReference type="RefSeq" id="XP_067924563.1">
    <property type="nucleotide sequence ID" value="XM_068063458.1"/>
</dbReference>
<reference evidence="2 3" key="1">
    <citation type="journal article" date="2017" name="Int. J. Parasitol.">
        <title>The genome of the protozoan parasite Cystoisospora suis and a reverse vaccinology approach to identify vaccine candidates.</title>
        <authorList>
            <person name="Palmieri N."/>
            <person name="Shrestha A."/>
            <person name="Ruttkowski B."/>
            <person name="Beck T."/>
            <person name="Vogl C."/>
            <person name="Tomley F."/>
            <person name="Blake D.P."/>
            <person name="Joachim A."/>
        </authorList>
    </citation>
    <scope>NUCLEOTIDE SEQUENCE [LARGE SCALE GENOMIC DNA]</scope>
    <source>
        <strain evidence="2 3">Wien I</strain>
    </source>
</reference>
<organism evidence="2 3">
    <name type="scientific">Cystoisospora suis</name>
    <dbReference type="NCBI Taxonomy" id="483139"/>
    <lineage>
        <taxon>Eukaryota</taxon>
        <taxon>Sar</taxon>
        <taxon>Alveolata</taxon>
        <taxon>Apicomplexa</taxon>
        <taxon>Conoidasida</taxon>
        <taxon>Coccidia</taxon>
        <taxon>Eucoccidiorida</taxon>
        <taxon>Eimeriorina</taxon>
        <taxon>Sarcocystidae</taxon>
        <taxon>Cystoisospora</taxon>
    </lineage>
</organism>
<dbReference type="InterPro" id="IPR032675">
    <property type="entry name" value="LRR_dom_sf"/>
</dbReference>
<feature type="region of interest" description="Disordered" evidence="1">
    <location>
        <begin position="1"/>
        <end position="115"/>
    </location>
</feature>
<protein>
    <submittedName>
        <fullName evidence="2">Leucine rich repeat-containing protein</fullName>
    </submittedName>
</protein>
<evidence type="ECO:0000313" key="3">
    <source>
        <dbReference type="Proteomes" id="UP000221165"/>
    </source>
</evidence>
<dbReference type="AlphaFoldDB" id="A0A2C6L678"/>
<dbReference type="Gene3D" id="3.80.10.10">
    <property type="entry name" value="Ribonuclease Inhibitor"/>
    <property type="match status" value="1"/>
</dbReference>
<comment type="caution">
    <text evidence="2">The sequence shown here is derived from an EMBL/GenBank/DDBJ whole genome shotgun (WGS) entry which is preliminary data.</text>
</comment>
<dbReference type="Proteomes" id="UP000221165">
    <property type="component" value="Unassembled WGS sequence"/>
</dbReference>
<name>A0A2C6L678_9APIC</name>
<dbReference type="GeneID" id="94426669"/>
<gene>
    <name evidence="2" type="ORF">CSUI_003260</name>
</gene>
<accession>A0A2C6L678</accession>
<sequence>MPGSPTSLLRSEACTRSERGLTALPCHEETHSPGVPSSFSLPGDPPQSPAQPATAFETGRLDKGEGAASPSKASPGNFAGEHRPTTPSLEPLAADIEELSPLQPTAQSGLPGLRSPRVAAGLHRLREAMLQGGDGSESPEGKSAADWPYGVHTLEAEGSGNRHSGRTVRLKSPRWNNCEHEEAILERRQSSVLKRKDEAWDEAQYLRLIISANDIKTAVEEERLDEITSLELIMERPVPLSLFAQFSNLQELVLVSQGLSSLKEIGSCHLLRKLIVTENKITSLEGRETPSPRGAPVFRTAGVQASDGPSRCLNARRWVNERKR</sequence>
<dbReference type="EMBL" id="MIGC01001427">
    <property type="protein sequence ID" value="PHJ22886.1"/>
    <property type="molecule type" value="Genomic_DNA"/>
</dbReference>
<evidence type="ECO:0000256" key="1">
    <source>
        <dbReference type="SAM" id="MobiDB-lite"/>
    </source>
</evidence>
<keyword evidence="3" id="KW-1185">Reference proteome</keyword>
<dbReference type="SUPFAM" id="SSF52058">
    <property type="entry name" value="L domain-like"/>
    <property type="match status" value="1"/>
</dbReference>
<dbReference type="VEuPathDB" id="ToxoDB:CSUI_003260"/>
<proteinExistence type="predicted"/>